<proteinExistence type="predicted"/>
<dbReference type="EMBL" id="MU151458">
    <property type="protein sequence ID" value="KAF9443573.1"/>
    <property type="molecule type" value="Genomic_DNA"/>
</dbReference>
<sequence length="125" mass="13453">MANIPDMQTGEQRMKAITGRASSRSWYVNPRTPVLVLPPSPDASNILPPGVIGFTAITSINLSTNHHAHFPCPLGPCFSAPACYFAAFIARPASEKSPDPVPQLNPIERGCILLQDSSELSLNRT</sequence>
<protein>
    <submittedName>
        <fullName evidence="1">Uncharacterized protein</fullName>
    </submittedName>
</protein>
<keyword evidence="2" id="KW-1185">Reference proteome</keyword>
<name>A0A9P6BZM5_9AGAR</name>
<accession>A0A9P6BZM5</accession>
<evidence type="ECO:0000313" key="1">
    <source>
        <dbReference type="EMBL" id="KAF9443573.1"/>
    </source>
</evidence>
<organism evidence="1 2">
    <name type="scientific">Macrolepiota fuliginosa MF-IS2</name>
    <dbReference type="NCBI Taxonomy" id="1400762"/>
    <lineage>
        <taxon>Eukaryota</taxon>
        <taxon>Fungi</taxon>
        <taxon>Dikarya</taxon>
        <taxon>Basidiomycota</taxon>
        <taxon>Agaricomycotina</taxon>
        <taxon>Agaricomycetes</taxon>
        <taxon>Agaricomycetidae</taxon>
        <taxon>Agaricales</taxon>
        <taxon>Agaricineae</taxon>
        <taxon>Agaricaceae</taxon>
        <taxon>Macrolepiota</taxon>
    </lineage>
</organism>
<comment type="caution">
    <text evidence="1">The sequence shown here is derived from an EMBL/GenBank/DDBJ whole genome shotgun (WGS) entry which is preliminary data.</text>
</comment>
<gene>
    <name evidence="1" type="ORF">P691DRAFT_403631</name>
</gene>
<reference evidence="1" key="1">
    <citation type="submission" date="2020-11" db="EMBL/GenBank/DDBJ databases">
        <authorList>
            <consortium name="DOE Joint Genome Institute"/>
            <person name="Ahrendt S."/>
            <person name="Riley R."/>
            <person name="Andreopoulos W."/>
            <person name="Labutti K."/>
            <person name="Pangilinan J."/>
            <person name="Ruiz-Duenas F.J."/>
            <person name="Barrasa J.M."/>
            <person name="Sanchez-Garcia M."/>
            <person name="Camarero S."/>
            <person name="Miyauchi S."/>
            <person name="Serrano A."/>
            <person name="Linde D."/>
            <person name="Babiker R."/>
            <person name="Drula E."/>
            <person name="Ayuso-Fernandez I."/>
            <person name="Pacheco R."/>
            <person name="Padilla G."/>
            <person name="Ferreira P."/>
            <person name="Barriuso J."/>
            <person name="Kellner H."/>
            <person name="Castanera R."/>
            <person name="Alfaro M."/>
            <person name="Ramirez L."/>
            <person name="Pisabarro A.G."/>
            <person name="Kuo A."/>
            <person name="Tritt A."/>
            <person name="Lipzen A."/>
            <person name="He G."/>
            <person name="Yan M."/>
            <person name="Ng V."/>
            <person name="Cullen D."/>
            <person name="Martin F."/>
            <person name="Rosso M.-N."/>
            <person name="Henrissat B."/>
            <person name="Hibbett D."/>
            <person name="Martinez A.T."/>
            <person name="Grigoriev I.V."/>
        </authorList>
    </citation>
    <scope>NUCLEOTIDE SEQUENCE</scope>
    <source>
        <strain evidence="1">MF-IS2</strain>
    </source>
</reference>
<dbReference type="AlphaFoldDB" id="A0A9P6BZM5"/>
<evidence type="ECO:0000313" key="2">
    <source>
        <dbReference type="Proteomes" id="UP000807342"/>
    </source>
</evidence>
<dbReference type="Proteomes" id="UP000807342">
    <property type="component" value="Unassembled WGS sequence"/>
</dbReference>